<dbReference type="PANTHER" id="PTHR43350">
    <property type="entry name" value="NAD-DEPENDENT ALCOHOL DEHYDROGENASE"/>
    <property type="match status" value="1"/>
</dbReference>
<proteinExistence type="inferred from homology"/>
<organism evidence="7 8">
    <name type="scientific">Microbacterium binotii</name>
    <dbReference type="NCBI Taxonomy" id="462710"/>
    <lineage>
        <taxon>Bacteria</taxon>
        <taxon>Bacillati</taxon>
        <taxon>Actinomycetota</taxon>
        <taxon>Actinomycetes</taxon>
        <taxon>Micrococcales</taxon>
        <taxon>Microbacteriaceae</taxon>
        <taxon>Microbacterium</taxon>
    </lineage>
</organism>
<feature type="domain" description="Alcohol dehydrogenase-like C-terminal" evidence="6">
    <location>
        <begin position="34"/>
        <end position="158"/>
    </location>
</feature>
<dbReference type="PANTHER" id="PTHR43350:SF21">
    <property type="entry name" value="S-NITROSOMYCOTHIOL REDUCTASE MSCR"/>
    <property type="match status" value="1"/>
</dbReference>
<dbReference type="InterPro" id="IPR013149">
    <property type="entry name" value="ADH-like_C"/>
</dbReference>
<comment type="cofactor">
    <cofactor evidence="1">
        <name>Zn(2+)</name>
        <dbReference type="ChEBI" id="CHEBI:29105"/>
    </cofactor>
</comment>
<evidence type="ECO:0000256" key="1">
    <source>
        <dbReference type="ARBA" id="ARBA00001947"/>
    </source>
</evidence>
<dbReference type="SUPFAM" id="SSF51735">
    <property type="entry name" value="NAD(P)-binding Rossmann-fold domains"/>
    <property type="match status" value="1"/>
</dbReference>
<dbReference type="Gene3D" id="3.40.50.720">
    <property type="entry name" value="NAD(P)-binding Rossmann-like Domain"/>
    <property type="match status" value="1"/>
</dbReference>
<dbReference type="InterPro" id="IPR036291">
    <property type="entry name" value="NAD(P)-bd_dom_sf"/>
</dbReference>
<dbReference type="Pfam" id="PF00107">
    <property type="entry name" value="ADH_zinc_N"/>
    <property type="match status" value="1"/>
</dbReference>
<keyword evidence="3" id="KW-0479">Metal-binding</keyword>
<evidence type="ECO:0000313" key="8">
    <source>
        <dbReference type="Proteomes" id="UP001500274"/>
    </source>
</evidence>
<gene>
    <name evidence="7" type="ORF">GCM10009862_05640</name>
</gene>
<keyword evidence="5" id="KW-0560">Oxidoreductase</keyword>
<accession>A0ABP6BIA0</accession>
<evidence type="ECO:0000256" key="5">
    <source>
        <dbReference type="ARBA" id="ARBA00023002"/>
    </source>
</evidence>
<evidence type="ECO:0000256" key="4">
    <source>
        <dbReference type="ARBA" id="ARBA00022833"/>
    </source>
</evidence>
<evidence type="ECO:0000259" key="6">
    <source>
        <dbReference type="Pfam" id="PF00107"/>
    </source>
</evidence>
<sequence length="203" mass="19987">MGPLGCGIQTGAGTVLNSLGVGAGDALVVSGTGAVGLSAIMAAKAAGATTIVAVDVLPERLEAAKRLGATHLVDGKADDVVDQIKAATGGVGAEYAVDTTAIPAVIGNLIASARFGAKIATVGVPKPDAVAPVALFSGSGVTLVGAIEGDAVPQTFIPKLLAMYKAGEFPFDTLVTTYPFDEIEKAIADTQSGAAVKAVLVMP</sequence>
<reference evidence="8" key="1">
    <citation type="journal article" date="2019" name="Int. J. Syst. Evol. Microbiol.">
        <title>The Global Catalogue of Microorganisms (GCM) 10K type strain sequencing project: providing services to taxonomists for standard genome sequencing and annotation.</title>
        <authorList>
            <consortium name="The Broad Institute Genomics Platform"/>
            <consortium name="The Broad Institute Genome Sequencing Center for Infectious Disease"/>
            <person name="Wu L."/>
            <person name="Ma J."/>
        </authorList>
    </citation>
    <scope>NUCLEOTIDE SEQUENCE [LARGE SCALE GENOMIC DNA]</scope>
    <source>
        <strain evidence="8">JCM 16365</strain>
    </source>
</reference>
<dbReference type="Proteomes" id="UP001500274">
    <property type="component" value="Unassembled WGS sequence"/>
</dbReference>
<keyword evidence="8" id="KW-1185">Reference proteome</keyword>
<evidence type="ECO:0000256" key="3">
    <source>
        <dbReference type="ARBA" id="ARBA00022723"/>
    </source>
</evidence>
<comment type="similarity">
    <text evidence="2">Belongs to the zinc-containing alcohol dehydrogenase family.</text>
</comment>
<name>A0ABP6BIA0_9MICO</name>
<dbReference type="EMBL" id="BAAARI010000003">
    <property type="protein sequence ID" value="GAA2569731.1"/>
    <property type="molecule type" value="Genomic_DNA"/>
</dbReference>
<evidence type="ECO:0000256" key="2">
    <source>
        <dbReference type="ARBA" id="ARBA00008072"/>
    </source>
</evidence>
<comment type="caution">
    <text evidence="7">The sequence shown here is derived from an EMBL/GenBank/DDBJ whole genome shotgun (WGS) entry which is preliminary data.</text>
</comment>
<keyword evidence="4" id="KW-0862">Zinc</keyword>
<dbReference type="RefSeq" id="WP_344226696.1">
    <property type="nucleotide sequence ID" value="NZ_BAAARI010000003.1"/>
</dbReference>
<evidence type="ECO:0000313" key="7">
    <source>
        <dbReference type="EMBL" id="GAA2569731.1"/>
    </source>
</evidence>
<dbReference type="Gene3D" id="3.90.180.10">
    <property type="entry name" value="Medium-chain alcohol dehydrogenases, catalytic domain"/>
    <property type="match status" value="1"/>
</dbReference>
<protein>
    <recommendedName>
        <fullName evidence="6">Alcohol dehydrogenase-like C-terminal domain-containing protein</fullName>
    </recommendedName>
</protein>